<evidence type="ECO:0000256" key="8">
    <source>
        <dbReference type="ARBA" id="ARBA00023242"/>
    </source>
</evidence>
<feature type="DNA-binding region" description="Homeobox" evidence="9">
    <location>
        <begin position="183"/>
        <end position="242"/>
    </location>
</feature>
<keyword evidence="6 9" id="KW-0238">DNA-binding</keyword>
<keyword evidence="2 10" id="KW-0479">Metal-binding</keyword>
<dbReference type="HOGENOM" id="CLU_027802_2_1_1"/>
<dbReference type="Proteomes" id="UP000014760">
    <property type="component" value="Unassembled WGS sequence"/>
</dbReference>
<evidence type="ECO:0000256" key="5">
    <source>
        <dbReference type="ARBA" id="ARBA00023038"/>
    </source>
</evidence>
<evidence type="ECO:0000256" key="6">
    <source>
        <dbReference type="ARBA" id="ARBA00023125"/>
    </source>
</evidence>
<feature type="domain" description="Homeobox" evidence="14">
    <location>
        <begin position="181"/>
        <end position="241"/>
    </location>
</feature>
<dbReference type="PROSITE" id="PS00478">
    <property type="entry name" value="LIM_DOMAIN_1"/>
    <property type="match status" value="2"/>
</dbReference>
<evidence type="ECO:0000313" key="16">
    <source>
        <dbReference type="EnsemblMetazoa" id="CapteP97456"/>
    </source>
</evidence>
<dbReference type="PROSITE" id="PS50023">
    <property type="entry name" value="LIM_DOMAIN_2"/>
    <property type="match status" value="2"/>
</dbReference>
<dbReference type="SMART" id="SM00389">
    <property type="entry name" value="HOX"/>
    <property type="match status" value="1"/>
</dbReference>
<dbReference type="GO" id="GO:0000977">
    <property type="term" value="F:RNA polymerase II transcription regulatory region sequence-specific DNA binding"/>
    <property type="evidence" value="ECO:0007669"/>
    <property type="project" value="TreeGrafter"/>
</dbReference>
<dbReference type="GO" id="GO:0030182">
    <property type="term" value="P:neuron differentiation"/>
    <property type="evidence" value="ECO:0007669"/>
    <property type="project" value="TreeGrafter"/>
</dbReference>
<dbReference type="InterPro" id="IPR017970">
    <property type="entry name" value="Homeobox_CS"/>
</dbReference>
<feature type="domain" description="LIM zinc-binding" evidence="13">
    <location>
        <begin position="63"/>
        <end position="125"/>
    </location>
</feature>
<dbReference type="AlphaFoldDB" id="R7U2A3"/>
<dbReference type="GO" id="GO:0005634">
    <property type="term" value="C:nucleus"/>
    <property type="evidence" value="ECO:0007669"/>
    <property type="project" value="UniProtKB-SubCell"/>
</dbReference>
<evidence type="ECO:0000256" key="7">
    <source>
        <dbReference type="ARBA" id="ARBA00023155"/>
    </source>
</evidence>
<keyword evidence="5 10" id="KW-0440">LIM domain</keyword>
<evidence type="ECO:0000259" key="14">
    <source>
        <dbReference type="PROSITE" id="PS50071"/>
    </source>
</evidence>
<reference evidence="17" key="1">
    <citation type="submission" date="2012-12" db="EMBL/GenBank/DDBJ databases">
        <authorList>
            <person name="Hellsten U."/>
            <person name="Grimwood J."/>
            <person name="Chapman J.A."/>
            <person name="Shapiro H."/>
            <person name="Aerts A."/>
            <person name="Otillar R.P."/>
            <person name="Terry A.Y."/>
            <person name="Boore J.L."/>
            <person name="Simakov O."/>
            <person name="Marletaz F."/>
            <person name="Cho S.-J."/>
            <person name="Edsinger-Gonzales E."/>
            <person name="Havlak P."/>
            <person name="Kuo D.-H."/>
            <person name="Larsson T."/>
            <person name="Lv J."/>
            <person name="Arendt D."/>
            <person name="Savage R."/>
            <person name="Osoegawa K."/>
            <person name="de Jong P."/>
            <person name="Lindberg D.R."/>
            <person name="Seaver E.C."/>
            <person name="Weisblat D.A."/>
            <person name="Putnam N.H."/>
            <person name="Grigoriev I.V."/>
            <person name="Rokhsar D.S."/>
        </authorList>
    </citation>
    <scope>NUCLEOTIDE SEQUENCE</scope>
    <source>
        <strain evidence="17">I ESC-2004</strain>
    </source>
</reference>
<name>R7U2A3_CAPTE</name>
<dbReference type="OMA" id="IHITENF"/>
<dbReference type="EMBL" id="KB306133">
    <property type="protein sequence ID" value="ELU00130.1"/>
    <property type="molecule type" value="Genomic_DNA"/>
</dbReference>
<keyword evidence="7 9" id="KW-0371">Homeobox</keyword>
<reference evidence="16" key="3">
    <citation type="submission" date="2015-06" db="UniProtKB">
        <authorList>
            <consortium name="EnsemblMetazoa"/>
        </authorList>
    </citation>
    <scope>IDENTIFICATION</scope>
</reference>
<evidence type="ECO:0000256" key="9">
    <source>
        <dbReference type="PROSITE-ProRule" id="PRU00108"/>
    </source>
</evidence>
<dbReference type="Pfam" id="PF00046">
    <property type="entry name" value="Homeodomain"/>
    <property type="match status" value="1"/>
</dbReference>
<evidence type="ECO:0000313" key="17">
    <source>
        <dbReference type="Proteomes" id="UP000014760"/>
    </source>
</evidence>
<proteinExistence type="predicted"/>
<dbReference type="STRING" id="283909.R7U2A3"/>
<dbReference type="PROSITE" id="PS50071">
    <property type="entry name" value="HOMEOBOX_2"/>
    <property type="match status" value="1"/>
</dbReference>
<evidence type="ECO:0000256" key="3">
    <source>
        <dbReference type="ARBA" id="ARBA00022737"/>
    </source>
</evidence>
<evidence type="ECO:0000259" key="13">
    <source>
        <dbReference type="PROSITE" id="PS50023"/>
    </source>
</evidence>
<evidence type="ECO:0000256" key="11">
    <source>
        <dbReference type="RuleBase" id="RU000682"/>
    </source>
</evidence>
<organism evidence="15">
    <name type="scientific">Capitella teleta</name>
    <name type="common">Polychaete worm</name>
    <dbReference type="NCBI Taxonomy" id="283909"/>
    <lineage>
        <taxon>Eukaryota</taxon>
        <taxon>Metazoa</taxon>
        <taxon>Spiralia</taxon>
        <taxon>Lophotrochozoa</taxon>
        <taxon>Annelida</taxon>
        <taxon>Polychaeta</taxon>
        <taxon>Sedentaria</taxon>
        <taxon>Scolecida</taxon>
        <taxon>Capitellidae</taxon>
        <taxon>Capitella</taxon>
    </lineage>
</organism>
<dbReference type="SUPFAM" id="SSF46689">
    <property type="entry name" value="Homeodomain-like"/>
    <property type="match status" value="1"/>
</dbReference>
<dbReference type="EnsemblMetazoa" id="CapteT97456">
    <property type="protein sequence ID" value="CapteP97456"/>
    <property type="gene ID" value="CapteG97456"/>
</dbReference>
<evidence type="ECO:0000256" key="10">
    <source>
        <dbReference type="PROSITE-ProRule" id="PRU00125"/>
    </source>
</evidence>
<dbReference type="Gene3D" id="2.10.110.10">
    <property type="entry name" value="Cysteine Rich Protein"/>
    <property type="match status" value="2"/>
</dbReference>
<dbReference type="EMBL" id="AMQN01009753">
    <property type="status" value="NOT_ANNOTATED_CDS"/>
    <property type="molecule type" value="Genomic_DNA"/>
</dbReference>
<dbReference type="PROSITE" id="PS00027">
    <property type="entry name" value="HOMEOBOX_1"/>
    <property type="match status" value="1"/>
</dbReference>
<evidence type="ECO:0000313" key="15">
    <source>
        <dbReference type="EMBL" id="ELU00130.1"/>
    </source>
</evidence>
<accession>R7U2A3</accession>
<feature type="region of interest" description="Disordered" evidence="12">
    <location>
        <begin position="236"/>
        <end position="269"/>
    </location>
</feature>
<evidence type="ECO:0000256" key="2">
    <source>
        <dbReference type="ARBA" id="ARBA00022723"/>
    </source>
</evidence>
<dbReference type="GO" id="GO:0046872">
    <property type="term" value="F:metal ion binding"/>
    <property type="evidence" value="ECO:0007669"/>
    <property type="project" value="UniProtKB-KW"/>
</dbReference>
<dbReference type="Pfam" id="PF00412">
    <property type="entry name" value="LIM"/>
    <property type="match status" value="2"/>
</dbReference>
<dbReference type="EMBL" id="AMQN01009754">
    <property type="status" value="NOT_ANNOTATED_CDS"/>
    <property type="molecule type" value="Genomic_DNA"/>
</dbReference>
<dbReference type="InterPro" id="IPR009057">
    <property type="entry name" value="Homeodomain-like_sf"/>
</dbReference>
<dbReference type="InterPro" id="IPR050453">
    <property type="entry name" value="LIM_Homeobox_TF"/>
</dbReference>
<dbReference type="InterPro" id="IPR001781">
    <property type="entry name" value="Znf_LIM"/>
</dbReference>
<dbReference type="PANTHER" id="PTHR24208:SF105">
    <property type="entry name" value="DLIM1"/>
    <property type="match status" value="1"/>
</dbReference>
<dbReference type="GO" id="GO:0000981">
    <property type="term" value="F:DNA-binding transcription factor activity, RNA polymerase II-specific"/>
    <property type="evidence" value="ECO:0007669"/>
    <property type="project" value="InterPro"/>
</dbReference>
<comment type="subcellular location">
    <subcellularLocation>
        <location evidence="1 9 11">Nucleus</location>
    </subcellularLocation>
</comment>
<keyword evidence="4 10" id="KW-0862">Zinc</keyword>
<protein>
    <submittedName>
        <fullName evidence="15 16">Uncharacterized protein</fullName>
    </submittedName>
</protein>
<dbReference type="SUPFAM" id="SSF57716">
    <property type="entry name" value="Glucocorticoid receptor-like (DNA-binding domain)"/>
    <property type="match status" value="2"/>
</dbReference>
<keyword evidence="8 9" id="KW-0539">Nucleus</keyword>
<keyword evidence="3" id="KW-0677">Repeat</keyword>
<dbReference type="Gene3D" id="1.10.10.60">
    <property type="entry name" value="Homeodomain-like"/>
    <property type="match status" value="1"/>
</dbReference>
<dbReference type="FunFam" id="2.10.110.10:FF:000006">
    <property type="entry name" value="LIM homeobox transcription factor 1-beta"/>
    <property type="match status" value="1"/>
</dbReference>
<evidence type="ECO:0000256" key="12">
    <source>
        <dbReference type="SAM" id="MobiDB-lite"/>
    </source>
</evidence>
<keyword evidence="17" id="KW-1185">Reference proteome</keyword>
<evidence type="ECO:0000256" key="1">
    <source>
        <dbReference type="ARBA" id="ARBA00004123"/>
    </source>
</evidence>
<dbReference type="CDD" id="cd00086">
    <property type="entry name" value="homeodomain"/>
    <property type="match status" value="1"/>
</dbReference>
<feature type="region of interest" description="Disordered" evidence="12">
    <location>
        <begin position="130"/>
        <end position="188"/>
    </location>
</feature>
<dbReference type="PANTHER" id="PTHR24208">
    <property type="entry name" value="LIM/HOMEOBOX PROTEIN LHX"/>
    <property type="match status" value="1"/>
</dbReference>
<feature type="domain" description="LIM zinc-binding" evidence="13">
    <location>
        <begin position="3"/>
        <end position="62"/>
    </location>
</feature>
<dbReference type="OrthoDB" id="10068367at2759"/>
<reference evidence="15 17" key="2">
    <citation type="journal article" date="2013" name="Nature">
        <title>Insights into bilaterian evolution from three spiralian genomes.</title>
        <authorList>
            <person name="Simakov O."/>
            <person name="Marletaz F."/>
            <person name="Cho S.J."/>
            <person name="Edsinger-Gonzales E."/>
            <person name="Havlak P."/>
            <person name="Hellsten U."/>
            <person name="Kuo D.H."/>
            <person name="Larsson T."/>
            <person name="Lv J."/>
            <person name="Arendt D."/>
            <person name="Savage R."/>
            <person name="Osoegawa K."/>
            <person name="de Jong P."/>
            <person name="Grimwood J."/>
            <person name="Chapman J.A."/>
            <person name="Shapiro H."/>
            <person name="Aerts A."/>
            <person name="Otillar R.P."/>
            <person name="Terry A.Y."/>
            <person name="Boore J.L."/>
            <person name="Grigoriev I.V."/>
            <person name="Lindberg D.R."/>
            <person name="Seaver E.C."/>
            <person name="Weisblat D.A."/>
            <person name="Putnam N.H."/>
            <person name="Rokhsar D.S."/>
        </authorList>
    </citation>
    <scope>NUCLEOTIDE SEQUENCE</scope>
    <source>
        <strain evidence="15 17">I ESC-2004</strain>
    </source>
</reference>
<dbReference type="SMART" id="SM00132">
    <property type="entry name" value="LIM"/>
    <property type="match status" value="2"/>
</dbReference>
<sequence length="269" mass="30138">MSTTCIGCGSEISDRFFMTVLDQAWHTHCVQCADCGEKLIDSCYTREKKLYCKSDFFKRFATQCGVCKRDLSPSDLVRRALDRVYHLQCFTCLVCRRQLDTGEEYFVLDTTRFMCKKDYMEIEGKCGKPSGRAPGSCPACGPGTRPPGAPQDSEDDDATTQVSSAEQDAPESNGGDGTPGSKKSRPRTVIKDDQLKVLHAAFTANHLPTKKEREDLVERTGLSMRVIQVWFQNKRSKERKMQKESGTIPSKDPANKDESTFRKSLVFGV</sequence>
<dbReference type="InterPro" id="IPR001356">
    <property type="entry name" value="HD"/>
</dbReference>
<gene>
    <name evidence="15" type="ORF">CAPTEDRAFT_97456</name>
</gene>
<evidence type="ECO:0000256" key="4">
    <source>
        <dbReference type="ARBA" id="ARBA00022833"/>
    </source>
</evidence>